<gene>
    <name evidence="2" type="ORF">PanWU01x14_111700</name>
</gene>
<organism evidence="2 3">
    <name type="scientific">Parasponia andersonii</name>
    <name type="common">Sponia andersonii</name>
    <dbReference type="NCBI Taxonomy" id="3476"/>
    <lineage>
        <taxon>Eukaryota</taxon>
        <taxon>Viridiplantae</taxon>
        <taxon>Streptophyta</taxon>
        <taxon>Embryophyta</taxon>
        <taxon>Tracheophyta</taxon>
        <taxon>Spermatophyta</taxon>
        <taxon>Magnoliopsida</taxon>
        <taxon>eudicotyledons</taxon>
        <taxon>Gunneridae</taxon>
        <taxon>Pentapetalae</taxon>
        <taxon>rosids</taxon>
        <taxon>fabids</taxon>
        <taxon>Rosales</taxon>
        <taxon>Cannabaceae</taxon>
        <taxon>Parasponia</taxon>
    </lineage>
</organism>
<evidence type="ECO:0000256" key="1">
    <source>
        <dbReference type="SAM" id="MobiDB-lite"/>
    </source>
</evidence>
<sequence length="136" mass="14148">MRKRRSTRGGPSEHVGQDKTEKLQPSGSPIEVVAEAAEVAAIAWASFAEDALPPVVAEGVLGVTLLSTAPTSATLRALKKATRVRLEGGEGVLTVGRVESHSSDADNTKGEGPAAEFELEVLSLKNVRLVAGHNIA</sequence>
<comment type="caution">
    <text evidence="2">The sequence shown here is derived from an EMBL/GenBank/DDBJ whole genome shotgun (WGS) entry which is preliminary data.</text>
</comment>
<evidence type="ECO:0000313" key="3">
    <source>
        <dbReference type="Proteomes" id="UP000237105"/>
    </source>
</evidence>
<name>A0A2P5CYJ6_PARAD</name>
<dbReference type="AlphaFoldDB" id="A0A2P5CYJ6"/>
<reference evidence="3" key="1">
    <citation type="submission" date="2016-06" db="EMBL/GenBank/DDBJ databases">
        <title>Parallel loss of symbiosis genes in relatives of nitrogen-fixing non-legume Parasponia.</title>
        <authorList>
            <person name="Van Velzen R."/>
            <person name="Holmer R."/>
            <person name="Bu F."/>
            <person name="Rutten L."/>
            <person name="Van Zeijl A."/>
            <person name="Liu W."/>
            <person name="Santuari L."/>
            <person name="Cao Q."/>
            <person name="Sharma T."/>
            <person name="Shen D."/>
            <person name="Roswanjaya Y."/>
            <person name="Wardhani T."/>
            <person name="Kalhor M.S."/>
            <person name="Jansen J."/>
            <person name="Van den Hoogen J."/>
            <person name="Gungor B."/>
            <person name="Hartog M."/>
            <person name="Hontelez J."/>
            <person name="Verver J."/>
            <person name="Yang W.-C."/>
            <person name="Schijlen E."/>
            <person name="Repin R."/>
            <person name="Schilthuizen M."/>
            <person name="Schranz E."/>
            <person name="Heidstra R."/>
            <person name="Miyata K."/>
            <person name="Fedorova E."/>
            <person name="Kohlen W."/>
            <person name="Bisseling T."/>
            <person name="Smit S."/>
            <person name="Geurts R."/>
        </authorList>
    </citation>
    <scope>NUCLEOTIDE SEQUENCE [LARGE SCALE GENOMIC DNA]</scope>
    <source>
        <strain evidence="3">cv. WU1-14</strain>
    </source>
</reference>
<proteinExistence type="predicted"/>
<keyword evidence="3" id="KW-1185">Reference proteome</keyword>
<feature type="region of interest" description="Disordered" evidence="1">
    <location>
        <begin position="1"/>
        <end position="29"/>
    </location>
</feature>
<dbReference type="EMBL" id="JXTB01000082">
    <property type="protein sequence ID" value="PON66119.1"/>
    <property type="molecule type" value="Genomic_DNA"/>
</dbReference>
<protein>
    <submittedName>
        <fullName evidence="2">Uncharacterized protein</fullName>
    </submittedName>
</protein>
<dbReference type="Proteomes" id="UP000237105">
    <property type="component" value="Unassembled WGS sequence"/>
</dbReference>
<accession>A0A2P5CYJ6</accession>
<evidence type="ECO:0000313" key="2">
    <source>
        <dbReference type="EMBL" id="PON66119.1"/>
    </source>
</evidence>